<keyword evidence="1" id="KW-0227">DNA damage</keyword>
<proteinExistence type="inferred from homology"/>
<dbReference type="SUPFAM" id="SSF52540">
    <property type="entry name" value="P-loop containing nucleoside triphosphate hydrolases"/>
    <property type="match status" value="2"/>
</dbReference>
<dbReference type="PANTHER" id="PTHR10492:SF96">
    <property type="entry name" value="ATP-DEPENDENT DNA HELICASE"/>
    <property type="match status" value="1"/>
</dbReference>
<evidence type="ECO:0000313" key="8">
    <source>
        <dbReference type="Proteomes" id="UP001151760"/>
    </source>
</evidence>
<feature type="domain" description="DNA helicase Pif1-like 2B" evidence="6">
    <location>
        <begin position="1654"/>
        <end position="1700"/>
    </location>
</feature>
<comment type="similarity">
    <text evidence="1">Belongs to the helicase family.</text>
</comment>
<dbReference type="InterPro" id="IPR010285">
    <property type="entry name" value="DNA_helicase_pif1-like_DEAD"/>
</dbReference>
<evidence type="ECO:0000313" key="7">
    <source>
        <dbReference type="EMBL" id="GJS50937.1"/>
    </source>
</evidence>
<dbReference type="EC" id="5.6.2.3" evidence="1"/>
<feature type="compositionally biased region" description="Polar residues" evidence="2">
    <location>
        <begin position="2186"/>
        <end position="2204"/>
    </location>
</feature>
<evidence type="ECO:0000259" key="4">
    <source>
        <dbReference type="Pfam" id="PF08646"/>
    </source>
</evidence>
<dbReference type="InterPro" id="IPR027417">
    <property type="entry name" value="P-loop_NTPase"/>
</dbReference>
<dbReference type="Pfam" id="PF21530">
    <property type="entry name" value="Pif1_2B_dom"/>
    <property type="match status" value="1"/>
</dbReference>
<accession>A0ABQ4WDN2</accession>
<name>A0ABQ4WDN2_9ASTR</name>
<feature type="domain" description="Replication factor A C-terminal" evidence="4">
    <location>
        <begin position="2044"/>
        <end position="2155"/>
    </location>
</feature>
<dbReference type="PANTHER" id="PTHR10492">
    <property type="match status" value="1"/>
</dbReference>
<keyword evidence="1" id="KW-0067">ATP-binding</keyword>
<feature type="compositionally biased region" description="Basic residues" evidence="2">
    <location>
        <begin position="9"/>
        <end position="23"/>
    </location>
</feature>
<keyword evidence="8" id="KW-1185">Reference proteome</keyword>
<dbReference type="EMBL" id="BQNB010008551">
    <property type="protein sequence ID" value="GJS50937.1"/>
    <property type="molecule type" value="Genomic_DNA"/>
</dbReference>
<dbReference type="SUPFAM" id="SSF50249">
    <property type="entry name" value="Nucleic acid-binding proteins"/>
    <property type="match status" value="2"/>
</dbReference>
<dbReference type="Gene3D" id="3.40.50.300">
    <property type="entry name" value="P-loop containing nucleotide triphosphate hydrolases"/>
    <property type="match status" value="1"/>
</dbReference>
<dbReference type="InterPro" id="IPR025476">
    <property type="entry name" value="Helitron_helicase-like"/>
</dbReference>
<organism evidence="7 8">
    <name type="scientific">Tanacetum coccineum</name>
    <dbReference type="NCBI Taxonomy" id="301880"/>
    <lineage>
        <taxon>Eukaryota</taxon>
        <taxon>Viridiplantae</taxon>
        <taxon>Streptophyta</taxon>
        <taxon>Embryophyta</taxon>
        <taxon>Tracheophyta</taxon>
        <taxon>Spermatophyta</taxon>
        <taxon>Magnoliopsida</taxon>
        <taxon>eudicotyledons</taxon>
        <taxon>Gunneridae</taxon>
        <taxon>Pentapetalae</taxon>
        <taxon>asterids</taxon>
        <taxon>campanulids</taxon>
        <taxon>Asterales</taxon>
        <taxon>Asteraceae</taxon>
        <taxon>Asteroideae</taxon>
        <taxon>Anthemideae</taxon>
        <taxon>Anthemidinae</taxon>
        <taxon>Tanacetum</taxon>
    </lineage>
</organism>
<sequence>MALRLQGHCLKKRKKPKSKKTPTKTKVTPPKPTEDSEQSNSVSSGTVHDPQDPKRNILLAGTGLPSTLDEGTRKSQLLPEGNKSDPKDLVGNIQPIDTGLPFTVSNKGAAKTTSLPKGPRGDKDSEGLKPPIDMEPQINHADEEEHQSPPNTDKPEPFPTQETQESDFDSSSLELKKYDNILPLTERQLVKYLRKVSRVLVNRLIEDQWEKHEEAVVSYADLRDSIKGYYEENVDHKEQTAVKKDPTLNKKVLEATEAYIINSNNITELLSLSKTFDSSDLKSLVETMKAALDAQNDHLETWAKSSVRISFYVTTFTELPSAMVEIKEMTGAYGVKNNNDNYQLRTPLETTKTRKTPNDCKNSCTLFEAAEQLKTPLEATKTMSKSCSRKRKTPNDFETDTGNVCVLKKGSFSDCKNTCTLSEAAEQMQHSRVLLNSNTLHKTRVSPSTNTMGKTVLFASNKLQQDGQLTPQNGISDDVSSLIGAHSDSCTGPSVNRPTKNITTSQHKFDHVTVQPEKRVVPSELPIQNEVGNKVRRTKNQSTRPNDQNHCIAETDVVKVVDNVNRKVTLHPSPMPRIGQIHKRQREHMQPHTAGVKSSTIASKVPLEYTYLGRCTCVCRYCGAMFWECEKIANLSSRRQPEYNKCCHGGCVILPGLPEYPQYIKQLYKDPHFMNHIRAYNQMFTMTSLGAKVDNSINNGKGPYVFRISGQLYHWIGSMCPDEGTMPRFLQLYIYDTANEVKNRMAHFGGENDSGLKKEIIEELIEFLDKHNALVQLFRTARDKYLESDVPEFKVKLYNVVGTRQYEVPTPDTVGAIVFGGSTSTENDFDLIISEHSHYPQRVNKLHPCYMSLQFPLLFVYGEEGYHKGLKLANSPGLATKGNRQMTMNMYYSYQIHERINHYSLLPRGGKLYQQYVVTAYCAIEQNRLDYIRQNQSEIRNEYLSGLYDAIMRGDRDGSDLGTRLVLSGSFTGGPRYMYSHYLDALAICRLHGNPSFFITFTCNTNWPEIQEHLQSFPELTPSDRADIVDRVFEKKVRDYIKFVRNQQIFGEITAVLYTIEFQKRGLPHCHSLLWLTESAKIHEDSDVDKYICAELPDPATDGEAYKVISELMIHGPCGYANPSATCMKDGSNCNRNFPKPYSERTFIDKDGYVHYRRRETGIDTYRHNVCLDNRSFLEIRTVNHTLYLTNKAACEALGLLGGDHEWKEALQEAATFATSSELRKLFVQILMFCDVSDPLSLWNTFWKDMSDDIPRRLAKTLRLPQIEKTEAKMKASVLFDLEAMLNSNSKSLKHFGLPTPPEDMLKILQNRMLMEERNYNPEILAKEKSLLLPNLNTEQKSIFDEIINAINNSEQKLVFVYGHGGTGKTYLWKAITYALRSDERIVLVVASSGIASLLLPSGRTAHSRFKIPLNLKDESICNIKKNSQLADLLRETDLIIWDEAPMNDRRCFEALDRCLKDILDRPYALFGGKSIMLGGDFRQTLPVKKKASKAEILDASITASYLWPNFKTYVLQQNMRLAHPNMTDHKREQMKSFSEWLLNIGDGKIGIHQEADNEDTATVHILSELCIMHSDTALTELINFIYDEDTLQRPTVMCLQKRAIVCPKNETADTINATILASLNRPTKVYLSSDEATPHGDDGGETELLYPTEYLKSLNFAGLPAHRLELKVSAPIILLCNLNLTNDLCNDTRMIVTQLLSKAIEAQIITGTRVSEKVFLPRIPLINRDLQMPFVFKRKQFPVKLSYAMTINKSQGQSLEKIGVFLLEPVFAHGQLYVALSPMAESKTPTTTAADKGKMTVCMPEILSLKELRPTHTNKTIEARVYRKWTAMNVTTREPTHFSCILLDKQRNAVQANMNLKEPDRFNQLLELNAYRISGFVCIETKDWQRTVDNGTTLLFGKYTNFQPIPTDSFPDHYFNFAAYNEVEDRADVNNAPLIEAFDMETYTHMPKPVVIAVSSTWASRKYGGLHLSATPATYYYLNPNIPEANYILNVYAQFINPTDALEIQQQPFSDDTQEQTRNRYSIESLLNVNPQHYMGVRFTTAATILEIIAPNGWFYRKCAACNTKVADDSSIANCPDHGPQPIPNYGYCFRAVIDDGTGTARITCFSPEAHTFVPECNQVIAGLDAQELEEIPAILKEAEGKTYIFQYRFGQRAKPGNPAFVLTTTFQPSSPPMLTLPISEATTPPSTETLQQITSTMQEPAERPAESSSTKDSNQATQTKGEKKTSKIMRQLFPEEQGAGKKPRQQQ</sequence>
<dbReference type="GO" id="GO:0004386">
    <property type="term" value="F:helicase activity"/>
    <property type="evidence" value="ECO:0007669"/>
    <property type="project" value="UniProtKB-KW"/>
</dbReference>
<dbReference type="InterPro" id="IPR012340">
    <property type="entry name" value="NA-bd_OB-fold"/>
</dbReference>
<evidence type="ECO:0000259" key="3">
    <source>
        <dbReference type="Pfam" id="PF05970"/>
    </source>
</evidence>
<comment type="catalytic activity">
    <reaction evidence="1">
        <text>ATP + H2O = ADP + phosphate + H(+)</text>
        <dbReference type="Rhea" id="RHEA:13065"/>
        <dbReference type="ChEBI" id="CHEBI:15377"/>
        <dbReference type="ChEBI" id="CHEBI:15378"/>
        <dbReference type="ChEBI" id="CHEBI:30616"/>
        <dbReference type="ChEBI" id="CHEBI:43474"/>
        <dbReference type="ChEBI" id="CHEBI:456216"/>
        <dbReference type="EC" id="5.6.2.3"/>
    </reaction>
</comment>
<dbReference type="CDD" id="cd18809">
    <property type="entry name" value="SF1_C_RecD"/>
    <property type="match status" value="1"/>
</dbReference>
<feature type="region of interest" description="Disordered" evidence="2">
    <location>
        <begin position="2177"/>
        <end position="2253"/>
    </location>
</feature>
<comment type="caution">
    <text evidence="7">The sequence shown here is derived from an EMBL/GenBank/DDBJ whole genome shotgun (WGS) entry which is preliminary data.</text>
</comment>
<dbReference type="Proteomes" id="UP001151760">
    <property type="component" value="Unassembled WGS sequence"/>
</dbReference>
<feature type="compositionally biased region" description="Polar residues" evidence="2">
    <location>
        <begin position="2212"/>
        <end position="2225"/>
    </location>
</feature>
<comment type="cofactor">
    <cofactor evidence="1">
        <name>Mg(2+)</name>
        <dbReference type="ChEBI" id="CHEBI:18420"/>
    </cofactor>
</comment>
<dbReference type="Gene3D" id="2.40.50.140">
    <property type="entry name" value="Nucleic acid-binding proteins"/>
    <property type="match status" value="2"/>
</dbReference>
<dbReference type="Pfam" id="PF08646">
    <property type="entry name" value="Rep_fac-A_C"/>
    <property type="match status" value="1"/>
</dbReference>
<feature type="region of interest" description="Disordered" evidence="2">
    <location>
        <begin position="1"/>
        <end position="172"/>
    </location>
</feature>
<dbReference type="Pfam" id="PF14214">
    <property type="entry name" value="Helitron_like_N"/>
    <property type="match status" value="1"/>
</dbReference>
<dbReference type="Pfam" id="PF05970">
    <property type="entry name" value="PIF1"/>
    <property type="match status" value="1"/>
</dbReference>
<evidence type="ECO:0000259" key="5">
    <source>
        <dbReference type="Pfam" id="PF14214"/>
    </source>
</evidence>
<reference evidence="7" key="2">
    <citation type="submission" date="2022-01" db="EMBL/GenBank/DDBJ databases">
        <authorList>
            <person name="Yamashiro T."/>
            <person name="Shiraishi A."/>
            <person name="Satake H."/>
            <person name="Nakayama K."/>
        </authorList>
    </citation>
    <scope>NUCLEOTIDE SEQUENCE</scope>
</reference>
<keyword evidence="1 7" id="KW-0347">Helicase</keyword>
<evidence type="ECO:0000259" key="6">
    <source>
        <dbReference type="Pfam" id="PF21530"/>
    </source>
</evidence>
<dbReference type="InterPro" id="IPR013955">
    <property type="entry name" value="Rep_factor-A_C"/>
</dbReference>
<dbReference type="InterPro" id="IPR049163">
    <property type="entry name" value="Pif1-like_2B_dom"/>
</dbReference>
<keyword evidence="1" id="KW-0547">Nucleotide-binding</keyword>
<feature type="domain" description="DNA helicase Pif1-like DEAD-box helicase" evidence="3">
    <location>
        <begin position="1336"/>
        <end position="1553"/>
    </location>
</feature>
<reference evidence="7" key="1">
    <citation type="journal article" date="2022" name="Int. J. Mol. Sci.">
        <title>Draft Genome of Tanacetum Coccineum: Genomic Comparison of Closely Related Tanacetum-Family Plants.</title>
        <authorList>
            <person name="Yamashiro T."/>
            <person name="Shiraishi A."/>
            <person name="Nakayama K."/>
            <person name="Satake H."/>
        </authorList>
    </citation>
    <scope>NUCLEOTIDE SEQUENCE</scope>
</reference>
<evidence type="ECO:0000256" key="1">
    <source>
        <dbReference type="RuleBase" id="RU363044"/>
    </source>
</evidence>
<feature type="compositionally biased region" description="Polar residues" evidence="2">
    <location>
        <begin position="103"/>
        <end position="115"/>
    </location>
</feature>
<keyword evidence="1" id="KW-0233">DNA recombination</keyword>
<feature type="domain" description="Helitron helicase-like" evidence="5">
    <location>
        <begin position="891"/>
        <end position="1074"/>
    </location>
</feature>
<protein>
    <recommendedName>
        <fullName evidence="1">ATP-dependent DNA helicase</fullName>
        <ecNumber evidence="1">5.6.2.3</ecNumber>
    </recommendedName>
</protein>
<keyword evidence="1" id="KW-0378">Hydrolase</keyword>
<evidence type="ECO:0000256" key="2">
    <source>
        <dbReference type="SAM" id="MobiDB-lite"/>
    </source>
</evidence>
<gene>
    <name evidence="7" type="ORF">Tco_0624299</name>
</gene>
<keyword evidence="1" id="KW-0234">DNA repair</keyword>